<accession>A0A8X6XAQ4</accession>
<dbReference type="EMBL" id="BMAV01006988">
    <property type="protein sequence ID" value="GFY49371.1"/>
    <property type="molecule type" value="Genomic_DNA"/>
</dbReference>
<evidence type="ECO:0000313" key="2">
    <source>
        <dbReference type="Proteomes" id="UP000886998"/>
    </source>
</evidence>
<reference evidence="1" key="1">
    <citation type="submission" date="2020-08" db="EMBL/GenBank/DDBJ databases">
        <title>Multicomponent nature underlies the extraordinary mechanical properties of spider dragline silk.</title>
        <authorList>
            <person name="Kono N."/>
            <person name="Nakamura H."/>
            <person name="Mori M."/>
            <person name="Yoshida Y."/>
            <person name="Ohtoshi R."/>
            <person name="Malay A.D."/>
            <person name="Moran D.A.P."/>
            <person name="Tomita M."/>
            <person name="Numata K."/>
            <person name="Arakawa K."/>
        </authorList>
    </citation>
    <scope>NUCLEOTIDE SEQUENCE</scope>
</reference>
<gene>
    <name evidence="1" type="ORF">TNIN_398371</name>
</gene>
<organism evidence="1 2">
    <name type="scientific">Trichonephila inaurata madagascariensis</name>
    <dbReference type="NCBI Taxonomy" id="2747483"/>
    <lineage>
        <taxon>Eukaryota</taxon>
        <taxon>Metazoa</taxon>
        <taxon>Ecdysozoa</taxon>
        <taxon>Arthropoda</taxon>
        <taxon>Chelicerata</taxon>
        <taxon>Arachnida</taxon>
        <taxon>Araneae</taxon>
        <taxon>Araneomorphae</taxon>
        <taxon>Entelegynae</taxon>
        <taxon>Araneoidea</taxon>
        <taxon>Nephilidae</taxon>
        <taxon>Trichonephila</taxon>
        <taxon>Trichonephila inaurata</taxon>
    </lineage>
</organism>
<protein>
    <submittedName>
        <fullName evidence="1">Uncharacterized protein</fullName>
    </submittedName>
</protein>
<name>A0A8X6XAQ4_9ARAC</name>
<comment type="caution">
    <text evidence="1">The sequence shown here is derived from an EMBL/GenBank/DDBJ whole genome shotgun (WGS) entry which is preliminary data.</text>
</comment>
<dbReference type="OrthoDB" id="10274474at2759"/>
<dbReference type="Proteomes" id="UP000886998">
    <property type="component" value="Unassembled WGS sequence"/>
</dbReference>
<evidence type="ECO:0000313" key="1">
    <source>
        <dbReference type="EMBL" id="GFY49371.1"/>
    </source>
</evidence>
<sequence>MKYQNLFCGRFGRICMRPMTLMYDFAVLLTIKVASKISAIFENPFRNIPSSPHSVQGVWGLENPCSSFKRFKLNCQSGRALSIHHLVGKGPHKIADSLCPLF</sequence>
<dbReference type="AlphaFoldDB" id="A0A8X6XAQ4"/>
<keyword evidence="2" id="KW-1185">Reference proteome</keyword>
<proteinExistence type="predicted"/>